<gene>
    <name evidence="2" type="ORF">J2S19_001352</name>
</gene>
<dbReference type="InterPro" id="IPR006938">
    <property type="entry name" value="DUF624"/>
</dbReference>
<keyword evidence="1" id="KW-0472">Membrane</keyword>
<sequence length="202" mass="23743">MQRSGVINVINFVGEWMIKLVYANLLWMLFTLLGLGIFGIMPATVSLFTLIRKWITGNEEQTTFRIFWNTYRQEFIKANLFGIIFLTIGIFLRFEIIFFQMSSSNLLFQIFHAIMICISLLYFITLLNFFPVYVHFKLKFFQYLKFSLLIGLSQLSSTLVIIFTTTILLCIYWYISGLIPLLATSLLALNIMWFSHQTFKKL</sequence>
<feature type="transmembrane region" description="Helical" evidence="1">
    <location>
        <begin position="78"/>
        <end position="98"/>
    </location>
</feature>
<name>A0ABT9ZDK8_9BACI</name>
<evidence type="ECO:0000313" key="3">
    <source>
        <dbReference type="Proteomes" id="UP001234495"/>
    </source>
</evidence>
<evidence type="ECO:0000256" key="1">
    <source>
        <dbReference type="SAM" id="Phobius"/>
    </source>
</evidence>
<accession>A0ABT9ZDK8</accession>
<proteinExistence type="predicted"/>
<protein>
    <submittedName>
        <fullName evidence="2">Membrane protein YesL</fullName>
    </submittedName>
</protein>
<dbReference type="Pfam" id="PF04854">
    <property type="entry name" value="DUF624"/>
    <property type="match status" value="1"/>
</dbReference>
<dbReference type="Proteomes" id="UP001234495">
    <property type="component" value="Unassembled WGS sequence"/>
</dbReference>
<feature type="transmembrane region" description="Helical" evidence="1">
    <location>
        <begin position="25"/>
        <end position="51"/>
    </location>
</feature>
<organism evidence="2 3">
    <name type="scientific">Metabacillus malikii</name>
    <dbReference type="NCBI Taxonomy" id="1504265"/>
    <lineage>
        <taxon>Bacteria</taxon>
        <taxon>Bacillati</taxon>
        <taxon>Bacillota</taxon>
        <taxon>Bacilli</taxon>
        <taxon>Bacillales</taxon>
        <taxon>Bacillaceae</taxon>
        <taxon>Metabacillus</taxon>
    </lineage>
</organism>
<keyword evidence="3" id="KW-1185">Reference proteome</keyword>
<evidence type="ECO:0000313" key="2">
    <source>
        <dbReference type="EMBL" id="MDQ0230100.1"/>
    </source>
</evidence>
<keyword evidence="1" id="KW-0812">Transmembrane</keyword>
<keyword evidence="1" id="KW-1133">Transmembrane helix</keyword>
<feature type="transmembrane region" description="Helical" evidence="1">
    <location>
        <begin position="171"/>
        <end position="194"/>
    </location>
</feature>
<dbReference type="RefSeq" id="WP_370875074.1">
    <property type="nucleotide sequence ID" value="NZ_JAUSUD010000004.1"/>
</dbReference>
<comment type="caution">
    <text evidence="2">The sequence shown here is derived from an EMBL/GenBank/DDBJ whole genome shotgun (WGS) entry which is preliminary data.</text>
</comment>
<feature type="transmembrane region" description="Helical" evidence="1">
    <location>
        <begin position="146"/>
        <end position="165"/>
    </location>
</feature>
<feature type="transmembrane region" description="Helical" evidence="1">
    <location>
        <begin position="110"/>
        <end position="134"/>
    </location>
</feature>
<dbReference type="EMBL" id="JAUSUD010000004">
    <property type="protein sequence ID" value="MDQ0230100.1"/>
    <property type="molecule type" value="Genomic_DNA"/>
</dbReference>
<reference evidence="2 3" key="1">
    <citation type="submission" date="2023-07" db="EMBL/GenBank/DDBJ databases">
        <title>Genomic Encyclopedia of Type Strains, Phase IV (KMG-IV): sequencing the most valuable type-strain genomes for metagenomic binning, comparative biology and taxonomic classification.</title>
        <authorList>
            <person name="Goeker M."/>
        </authorList>
    </citation>
    <scope>NUCLEOTIDE SEQUENCE [LARGE SCALE GENOMIC DNA]</scope>
    <source>
        <strain evidence="2 3">DSM 29005</strain>
    </source>
</reference>